<evidence type="ECO:0000256" key="5">
    <source>
        <dbReference type="ARBA" id="ARBA00022692"/>
    </source>
</evidence>
<dbReference type="Pfam" id="PF01459">
    <property type="entry name" value="Porin_3"/>
    <property type="match status" value="1"/>
</dbReference>
<keyword evidence="6" id="KW-1000">Mitochondrion outer membrane</keyword>
<accession>A0ABM0GZ08</accession>
<evidence type="ECO:0000256" key="10">
    <source>
        <dbReference type="SAM" id="MobiDB-lite"/>
    </source>
</evidence>
<sequence length="328" mass="35767">MGNVYASGNPSNPPNPSPSPPVSAIGAMPTTVTSAMATRPKDEGLPNPGTFEDLHKKVKELMPMPFEGCKLMVNKGLSNHFQVGHQLSLSADKEKSSYHFSATYVGTKQISPSESYPVILGDIDNSGNLQAQFIHQLTERIRTKALVQTQQTAFSVVQMDCEYKGPSYTATVTTANPDLINESGIIVAQYLQSITNSLSMGSQILYQYGQGQEMAEVSLTARYTGSSWVFTGALSPATCHLSYYHKGQNNVQVGVEFESRMGETVTTLGYQMDVPQANLQFKGSLDTNWRVAAVMEKKLTPMPFTFSLSAILDHTKHRFLSGFGLMIG</sequence>
<proteinExistence type="inferred from homology"/>
<dbReference type="Proteomes" id="UP000694865">
    <property type="component" value="Unplaced"/>
</dbReference>
<keyword evidence="4" id="KW-1134">Transmembrane beta strand</keyword>
<dbReference type="RefSeq" id="XP_002740532.1">
    <property type="nucleotide sequence ID" value="XM_002740486.2"/>
</dbReference>
<evidence type="ECO:0000256" key="3">
    <source>
        <dbReference type="ARBA" id="ARBA00022448"/>
    </source>
</evidence>
<organism evidence="11 12">
    <name type="scientific">Saccoglossus kowalevskii</name>
    <name type="common">Acorn worm</name>
    <dbReference type="NCBI Taxonomy" id="10224"/>
    <lineage>
        <taxon>Eukaryota</taxon>
        <taxon>Metazoa</taxon>
        <taxon>Hemichordata</taxon>
        <taxon>Enteropneusta</taxon>
        <taxon>Harrimaniidae</taxon>
        <taxon>Saccoglossus</taxon>
    </lineage>
</organism>
<evidence type="ECO:0000313" key="12">
    <source>
        <dbReference type="RefSeq" id="XP_002740532.1"/>
    </source>
</evidence>
<feature type="region of interest" description="Disordered" evidence="10">
    <location>
        <begin position="1"/>
        <end position="26"/>
    </location>
</feature>
<evidence type="ECO:0000313" key="11">
    <source>
        <dbReference type="Proteomes" id="UP000694865"/>
    </source>
</evidence>
<comment type="subcellular location">
    <subcellularLocation>
        <location evidence="1">Mitochondrion outer membrane</location>
        <topology evidence="1">Multi-pass membrane protein</topology>
    </subcellularLocation>
</comment>
<evidence type="ECO:0000256" key="7">
    <source>
        <dbReference type="ARBA" id="ARBA00022927"/>
    </source>
</evidence>
<keyword evidence="12" id="KW-0675">Receptor</keyword>
<evidence type="ECO:0000256" key="8">
    <source>
        <dbReference type="ARBA" id="ARBA00023128"/>
    </source>
</evidence>
<evidence type="ECO:0000256" key="4">
    <source>
        <dbReference type="ARBA" id="ARBA00022452"/>
    </source>
</evidence>
<dbReference type="PANTHER" id="PTHR10802">
    <property type="entry name" value="MITOCHONDRIAL IMPORT RECEPTOR SUBUNIT TOM40"/>
    <property type="match status" value="1"/>
</dbReference>
<feature type="compositionally biased region" description="Pro residues" evidence="10">
    <location>
        <begin position="11"/>
        <end position="21"/>
    </location>
</feature>
<keyword evidence="8" id="KW-0496">Mitochondrion</keyword>
<evidence type="ECO:0000256" key="6">
    <source>
        <dbReference type="ARBA" id="ARBA00022787"/>
    </source>
</evidence>
<gene>
    <name evidence="12" type="primary">LOC100369251</name>
</gene>
<comment type="similarity">
    <text evidence="2">Belongs to the Tom40 family.</text>
</comment>
<name>A0ABM0GZ08_SACKO</name>
<dbReference type="CDD" id="cd07305">
    <property type="entry name" value="Porin3_Tom40"/>
    <property type="match status" value="1"/>
</dbReference>
<dbReference type="InterPro" id="IPR027246">
    <property type="entry name" value="Porin_Euk/Tom40"/>
</dbReference>
<protein>
    <submittedName>
        <fullName evidence="12">Mitochondrial import receptor subunit TOM40 homolog</fullName>
    </submittedName>
</protein>
<dbReference type="InterPro" id="IPR037930">
    <property type="entry name" value="Tom40"/>
</dbReference>
<reference evidence="12" key="1">
    <citation type="submission" date="2025-08" db="UniProtKB">
        <authorList>
            <consortium name="RefSeq"/>
        </authorList>
    </citation>
    <scope>IDENTIFICATION</scope>
    <source>
        <tissue evidence="12">Testes</tissue>
    </source>
</reference>
<dbReference type="Gene3D" id="2.40.160.10">
    <property type="entry name" value="Porin"/>
    <property type="match status" value="1"/>
</dbReference>
<dbReference type="InterPro" id="IPR023614">
    <property type="entry name" value="Porin_dom_sf"/>
</dbReference>
<dbReference type="GeneID" id="100369251"/>
<evidence type="ECO:0000256" key="1">
    <source>
        <dbReference type="ARBA" id="ARBA00004374"/>
    </source>
</evidence>
<keyword evidence="9" id="KW-0472">Membrane</keyword>
<evidence type="ECO:0000256" key="2">
    <source>
        <dbReference type="ARBA" id="ARBA00010510"/>
    </source>
</evidence>
<keyword evidence="3" id="KW-0813">Transport</keyword>
<keyword evidence="5" id="KW-0812">Transmembrane</keyword>
<keyword evidence="11" id="KW-1185">Reference proteome</keyword>
<keyword evidence="7" id="KW-0653">Protein transport</keyword>
<evidence type="ECO:0000256" key="9">
    <source>
        <dbReference type="ARBA" id="ARBA00023136"/>
    </source>
</evidence>